<sequence>MALTDAVARQARITAKAYTLNDSDGLSLFVTANGAKKWHFRFSLQCKQQRDELRAPLAGGGDPRIYRQ</sequence>
<comment type="caution">
    <text evidence="2">The sequence shown here is derived from an EMBL/GenBank/DDBJ whole genome shotgun (WGS) entry which is preliminary data.</text>
</comment>
<dbReference type="RefSeq" id="WP_039361893.1">
    <property type="nucleotide sequence ID" value="NZ_JRMH01000001.1"/>
</dbReference>
<dbReference type="InterPro" id="IPR038488">
    <property type="entry name" value="Integrase_DNA-bd_sf"/>
</dbReference>
<dbReference type="InterPro" id="IPR025166">
    <property type="entry name" value="Integrase_DNA_bind_dom"/>
</dbReference>
<evidence type="ECO:0000259" key="1">
    <source>
        <dbReference type="Pfam" id="PF13356"/>
    </source>
</evidence>
<reference evidence="3" key="1">
    <citation type="submission" date="2016-11" db="EMBL/GenBank/DDBJ databases">
        <authorList>
            <person name="Panda P."/>
            <person name="Visnovsky S."/>
            <person name="Pitman A."/>
        </authorList>
    </citation>
    <scope>NUCLEOTIDE SEQUENCE [LARGE SCALE GENOMIC DNA]</scope>
    <source>
        <strain evidence="3">ICMP 9972</strain>
    </source>
</reference>
<dbReference type="OrthoDB" id="9795573at2"/>
<gene>
    <name evidence="2" type="ORF">BSK71_17595</name>
</gene>
<evidence type="ECO:0000313" key="3">
    <source>
        <dbReference type="Proteomes" id="UP000189286"/>
    </source>
</evidence>
<name>A0A1V2R0F3_9GAMM</name>
<dbReference type="Gene3D" id="3.30.160.390">
    <property type="entry name" value="Integrase, DNA-binding domain"/>
    <property type="match status" value="1"/>
</dbReference>
<evidence type="ECO:0000313" key="2">
    <source>
        <dbReference type="EMBL" id="ONK02681.1"/>
    </source>
</evidence>
<organism evidence="2 3">
    <name type="scientific">Pectobacterium actinidiae</name>
    <dbReference type="NCBI Taxonomy" id="1507808"/>
    <lineage>
        <taxon>Bacteria</taxon>
        <taxon>Pseudomonadati</taxon>
        <taxon>Pseudomonadota</taxon>
        <taxon>Gammaproteobacteria</taxon>
        <taxon>Enterobacterales</taxon>
        <taxon>Pectobacteriaceae</taxon>
        <taxon>Pectobacterium</taxon>
    </lineage>
</organism>
<dbReference type="AlphaFoldDB" id="A0A1V2R0F3"/>
<feature type="domain" description="Integrase DNA-binding" evidence="1">
    <location>
        <begin position="3"/>
        <end position="64"/>
    </location>
</feature>
<protein>
    <recommendedName>
        <fullName evidence="1">Integrase DNA-binding domain-containing protein</fullName>
    </recommendedName>
</protein>
<accession>A0A1V2R0F3</accession>
<dbReference type="Proteomes" id="UP000189286">
    <property type="component" value="Unassembled WGS sequence"/>
</dbReference>
<proteinExistence type="predicted"/>
<dbReference type="Pfam" id="PF13356">
    <property type="entry name" value="Arm-DNA-bind_3"/>
    <property type="match status" value="1"/>
</dbReference>
<dbReference type="EMBL" id="MPUJ01000014">
    <property type="protein sequence ID" value="ONK02681.1"/>
    <property type="molecule type" value="Genomic_DNA"/>
</dbReference>